<evidence type="ECO:0008006" key="3">
    <source>
        <dbReference type="Google" id="ProtNLM"/>
    </source>
</evidence>
<accession>A0ABS1JUA4</accession>
<proteinExistence type="predicted"/>
<evidence type="ECO:0000313" key="1">
    <source>
        <dbReference type="EMBL" id="MBL0427787.1"/>
    </source>
</evidence>
<dbReference type="RefSeq" id="WP_201692418.1">
    <property type="nucleotide sequence ID" value="NZ_JAEQND010000013.1"/>
</dbReference>
<keyword evidence="2" id="KW-1185">Reference proteome</keyword>
<sequence length="108" mass="12140">MCETVIDEKKRHVFRLSRQTLKALAQYCSAGDVTKSDVLRHAITYFNESSQAVEKAKTWKLLCPRGADTISMWTDPEMIQVAKARADSHNISLNHYVELAVRSSLGAT</sequence>
<organism evidence="1 2">
    <name type="scientific">Ramlibacter alkalitolerans</name>
    <dbReference type="NCBI Taxonomy" id="2039631"/>
    <lineage>
        <taxon>Bacteria</taxon>
        <taxon>Pseudomonadati</taxon>
        <taxon>Pseudomonadota</taxon>
        <taxon>Betaproteobacteria</taxon>
        <taxon>Burkholderiales</taxon>
        <taxon>Comamonadaceae</taxon>
        <taxon>Ramlibacter</taxon>
    </lineage>
</organism>
<name>A0ABS1JUA4_9BURK</name>
<reference evidence="1 2" key="1">
    <citation type="journal article" date="2017" name="Int. J. Syst. Evol. Microbiol.">
        <title>Ramlibacter alkalitolerans sp. nov., alkali-tolerant bacterium isolated from soil of ginseng.</title>
        <authorList>
            <person name="Lee D.H."/>
            <person name="Cha C.J."/>
        </authorList>
    </citation>
    <scope>NUCLEOTIDE SEQUENCE [LARGE SCALE GENOMIC DNA]</scope>
    <source>
        <strain evidence="1 2">KACC 19305</strain>
    </source>
</reference>
<gene>
    <name evidence="1" type="ORF">JI746_21960</name>
</gene>
<evidence type="ECO:0000313" key="2">
    <source>
        <dbReference type="Proteomes" id="UP000622707"/>
    </source>
</evidence>
<dbReference type="EMBL" id="JAEQND010000013">
    <property type="protein sequence ID" value="MBL0427787.1"/>
    <property type="molecule type" value="Genomic_DNA"/>
</dbReference>
<dbReference type="Proteomes" id="UP000622707">
    <property type="component" value="Unassembled WGS sequence"/>
</dbReference>
<comment type="caution">
    <text evidence="1">The sequence shown here is derived from an EMBL/GenBank/DDBJ whole genome shotgun (WGS) entry which is preliminary data.</text>
</comment>
<protein>
    <recommendedName>
        <fullName evidence="3">Ribbon-helix-helix protein CopG domain-containing protein</fullName>
    </recommendedName>
</protein>